<accession>L7VUS2</accession>
<dbReference type="AlphaFoldDB" id="L7VUS2"/>
<sequence>MATEQAHEHAGGRPQLDIGRATTGAPVDAVVEALVARVDRGVLSRRDRRWRRWVRRGNRGCVLGGALTGRLLRRWQR</sequence>
<protein>
    <submittedName>
        <fullName evidence="2">Uncharacterized protein</fullName>
    </submittedName>
</protein>
<evidence type="ECO:0000313" key="2">
    <source>
        <dbReference type="EMBL" id="AGC71026.1"/>
    </source>
</evidence>
<evidence type="ECO:0000256" key="1">
    <source>
        <dbReference type="SAM" id="MobiDB-lite"/>
    </source>
</evidence>
<name>L7VUS2_9BACT</name>
<organism evidence="2">
    <name type="scientific">uncultured bacterium A1Q1_fos_2107</name>
    <dbReference type="NCBI Taxonomy" id="1256562"/>
    <lineage>
        <taxon>Bacteria</taxon>
        <taxon>environmental samples</taxon>
    </lineage>
</organism>
<feature type="compositionally biased region" description="Basic and acidic residues" evidence="1">
    <location>
        <begin position="1"/>
        <end position="11"/>
    </location>
</feature>
<feature type="region of interest" description="Disordered" evidence="1">
    <location>
        <begin position="1"/>
        <end position="20"/>
    </location>
</feature>
<reference evidence="2" key="1">
    <citation type="submission" date="2012-09" db="EMBL/GenBank/DDBJ databases">
        <title>Metagenomic Characterization of a Microbial Community in Wastewater Detects High Levels of Antibiotic Resistance.</title>
        <authorList>
            <person name="Abrams M."/>
            <person name="Caldwell A."/>
            <person name="Vandaei E."/>
            <person name="Lee W."/>
            <person name="Perrott J."/>
            <person name="Khan S.Y."/>
            <person name="Ta J."/>
            <person name="Romero D."/>
            <person name="Nguyen V."/>
            <person name="Pourmand N."/>
            <person name="Ouverney C.C."/>
        </authorList>
    </citation>
    <scope>NUCLEOTIDE SEQUENCE</scope>
</reference>
<proteinExistence type="predicted"/>
<dbReference type="EMBL" id="JX649859">
    <property type="protein sequence ID" value="AGC71026.1"/>
    <property type="molecule type" value="Genomic_DNA"/>
</dbReference>